<dbReference type="PANTHER" id="PTHR21621">
    <property type="entry name" value="RIBOSOMAL PROTEIN S6 MODIFICATION PROTEIN"/>
    <property type="match status" value="1"/>
</dbReference>
<dbReference type="SUPFAM" id="SSF56059">
    <property type="entry name" value="Glutathione synthetase ATP-binding domain-like"/>
    <property type="match status" value="1"/>
</dbReference>
<reference evidence="3 4" key="1">
    <citation type="journal article" date="2019" name="Int. J. Syst. Evol. Microbiol.">
        <title>The Global Catalogue of Microorganisms (GCM) 10K type strain sequencing project: providing services to taxonomists for standard genome sequencing and annotation.</title>
        <authorList>
            <consortium name="The Broad Institute Genomics Platform"/>
            <consortium name="The Broad Institute Genome Sequencing Center for Infectious Disease"/>
            <person name="Wu L."/>
            <person name="Ma J."/>
        </authorList>
    </citation>
    <scope>NUCLEOTIDE SEQUENCE [LARGE SCALE GENOMIC DNA]</scope>
    <source>
        <strain evidence="3 4">CGMCC 1.12237</strain>
    </source>
</reference>
<dbReference type="GO" id="GO:0016874">
    <property type="term" value="F:ligase activity"/>
    <property type="evidence" value="ECO:0007669"/>
    <property type="project" value="UniProtKB-KW"/>
</dbReference>
<gene>
    <name evidence="3" type="ORF">ACFPJ5_01075</name>
</gene>
<name>A0ABD5R6H2_9EURY</name>
<comment type="caution">
    <text evidence="3">The sequence shown here is derived from an EMBL/GenBank/DDBJ whole genome shotgun (WGS) entry which is preliminary data.</text>
</comment>
<organism evidence="3 4">
    <name type="scientific">Salinirubrum litoreum</name>
    <dbReference type="NCBI Taxonomy" id="1126234"/>
    <lineage>
        <taxon>Archaea</taxon>
        <taxon>Methanobacteriati</taxon>
        <taxon>Methanobacteriota</taxon>
        <taxon>Stenosarchaea group</taxon>
        <taxon>Halobacteria</taxon>
        <taxon>Halobacteriales</taxon>
        <taxon>Haloferacaceae</taxon>
        <taxon>Salinirubrum</taxon>
    </lineage>
</organism>
<accession>A0ABD5R6H2</accession>
<dbReference type="InterPro" id="IPR013815">
    <property type="entry name" value="ATP_grasp_subdomain_1"/>
</dbReference>
<protein>
    <submittedName>
        <fullName evidence="3">RimK family alpha-L-glutamate ligase</fullName>
    </submittedName>
</protein>
<evidence type="ECO:0000259" key="2">
    <source>
        <dbReference type="PROSITE" id="PS50975"/>
    </source>
</evidence>
<evidence type="ECO:0000256" key="1">
    <source>
        <dbReference type="PROSITE-ProRule" id="PRU00409"/>
    </source>
</evidence>
<keyword evidence="1" id="KW-0067">ATP-binding</keyword>
<dbReference type="GO" id="GO:0005524">
    <property type="term" value="F:ATP binding"/>
    <property type="evidence" value="ECO:0007669"/>
    <property type="project" value="UniProtKB-UniRule"/>
</dbReference>
<dbReference type="Gene3D" id="3.30.470.20">
    <property type="entry name" value="ATP-grasp fold, B domain"/>
    <property type="match status" value="1"/>
</dbReference>
<feature type="domain" description="ATP-grasp" evidence="2">
    <location>
        <begin position="100"/>
        <end position="298"/>
    </location>
</feature>
<keyword evidence="1" id="KW-0547">Nucleotide-binding</keyword>
<sequence>MTRLAVTTQAETFERMRGPLADRGIEVVPVQAKERTLSVAGGERGDSATDDRQADLPAVDVGFVYPSRAMEGGVVDALLAVPWVTDREGVLTSRNKAGVLAACAAADLPVPQTTMVSNPVDDATVAEALAEFDAPVVVKPNSTTRGVGVVKVSDPDSALGVTDYLDLVHDYRATGDRSYLLQEYLPDARDFRAMVVDGTCVGGVERRLDPEAVESGHWKHNVHRGAEAVGVDLPERHRRLAESVAETLGTDYLGVDLLESGDRLVVSETNARPTIDAATKYDAGFWDRLAALIERTAERSDG</sequence>
<dbReference type="InterPro" id="IPR011761">
    <property type="entry name" value="ATP-grasp"/>
</dbReference>
<dbReference type="Proteomes" id="UP001596201">
    <property type="component" value="Unassembled WGS sequence"/>
</dbReference>
<keyword evidence="3" id="KW-0436">Ligase</keyword>
<dbReference type="RefSeq" id="WP_227229195.1">
    <property type="nucleotide sequence ID" value="NZ_JAJCVJ010000001.1"/>
</dbReference>
<keyword evidence="4" id="KW-1185">Reference proteome</keyword>
<dbReference type="InterPro" id="IPR013651">
    <property type="entry name" value="ATP-grasp_RimK-type"/>
</dbReference>
<dbReference type="Pfam" id="PF08443">
    <property type="entry name" value="RimK"/>
    <property type="match status" value="1"/>
</dbReference>
<evidence type="ECO:0000313" key="3">
    <source>
        <dbReference type="EMBL" id="MFC5365513.1"/>
    </source>
</evidence>
<dbReference type="EMBL" id="JBHSKX010000001">
    <property type="protein sequence ID" value="MFC5365513.1"/>
    <property type="molecule type" value="Genomic_DNA"/>
</dbReference>
<dbReference type="PROSITE" id="PS50975">
    <property type="entry name" value="ATP_GRASP"/>
    <property type="match status" value="1"/>
</dbReference>
<evidence type="ECO:0000313" key="4">
    <source>
        <dbReference type="Proteomes" id="UP001596201"/>
    </source>
</evidence>
<dbReference type="AlphaFoldDB" id="A0ABD5R6H2"/>
<dbReference type="Gene3D" id="3.30.1490.20">
    <property type="entry name" value="ATP-grasp fold, A domain"/>
    <property type="match status" value="1"/>
</dbReference>
<proteinExistence type="predicted"/>
<dbReference type="PANTHER" id="PTHR21621:SF0">
    <property type="entry name" value="BETA-CITRYLGLUTAMATE SYNTHASE B-RELATED"/>
    <property type="match status" value="1"/>
</dbReference>